<keyword evidence="5" id="KW-1185">Reference proteome</keyword>
<evidence type="ECO:0000313" key="4">
    <source>
        <dbReference type="EnsemblMetazoa" id="PPAI011108-PA"/>
    </source>
</evidence>
<dbReference type="PANTHER" id="PTHR13799">
    <property type="entry name" value="NGG1 INTERACTING FACTOR 3"/>
    <property type="match status" value="1"/>
</dbReference>
<dbReference type="InterPro" id="IPR002678">
    <property type="entry name" value="DUF34/NIF3"/>
</dbReference>
<dbReference type="AlphaFoldDB" id="A0A1B0DRC5"/>
<dbReference type="FunFam" id="3.40.1390.30:FF:000001">
    <property type="entry name" value="GTP cyclohydrolase 1 type 2"/>
    <property type="match status" value="1"/>
</dbReference>
<feature type="binding site" evidence="3">
    <location>
        <position position="249"/>
    </location>
    <ligand>
        <name>a divalent metal cation</name>
        <dbReference type="ChEBI" id="CHEBI:60240"/>
        <label>1</label>
    </ligand>
</feature>
<dbReference type="SUPFAM" id="SSF102705">
    <property type="entry name" value="NIF3 (NGG1p interacting factor 3)-like"/>
    <property type="match status" value="1"/>
</dbReference>
<organism evidence="4 5">
    <name type="scientific">Phlebotomus papatasi</name>
    <name type="common">Sandfly</name>
    <dbReference type="NCBI Taxonomy" id="29031"/>
    <lineage>
        <taxon>Eukaryota</taxon>
        <taxon>Metazoa</taxon>
        <taxon>Ecdysozoa</taxon>
        <taxon>Arthropoda</taxon>
        <taxon>Hexapoda</taxon>
        <taxon>Insecta</taxon>
        <taxon>Pterygota</taxon>
        <taxon>Neoptera</taxon>
        <taxon>Endopterygota</taxon>
        <taxon>Diptera</taxon>
        <taxon>Nematocera</taxon>
        <taxon>Psychodoidea</taxon>
        <taxon>Psychodidae</taxon>
        <taxon>Phlebotomus</taxon>
        <taxon>Phlebotomus</taxon>
    </lineage>
</organism>
<dbReference type="PANTHER" id="PTHR13799:SF13">
    <property type="entry name" value="NIF3-LIKE PROTEIN 1"/>
    <property type="match status" value="1"/>
</dbReference>
<evidence type="ECO:0000256" key="3">
    <source>
        <dbReference type="PIRSR" id="PIRSR602678-1"/>
    </source>
</evidence>
<evidence type="ECO:0000256" key="2">
    <source>
        <dbReference type="ARBA" id="ARBA00019069"/>
    </source>
</evidence>
<feature type="binding site" evidence="3">
    <location>
        <position position="123"/>
    </location>
    <ligand>
        <name>a divalent metal cation</name>
        <dbReference type="ChEBI" id="CHEBI:60240"/>
        <label>1</label>
    </ligand>
</feature>
<reference evidence="4" key="1">
    <citation type="submission" date="2022-08" db="UniProtKB">
        <authorList>
            <consortium name="EnsemblMetazoa"/>
        </authorList>
    </citation>
    <scope>IDENTIFICATION</scope>
    <source>
        <strain evidence="4">Israel</strain>
    </source>
</reference>
<dbReference type="Pfam" id="PF01784">
    <property type="entry name" value="DUF34_NIF3"/>
    <property type="match status" value="1"/>
</dbReference>
<dbReference type="Proteomes" id="UP000092462">
    <property type="component" value="Unassembled WGS sequence"/>
</dbReference>
<evidence type="ECO:0000256" key="1">
    <source>
        <dbReference type="ARBA" id="ARBA00006964"/>
    </source>
</evidence>
<dbReference type="NCBIfam" id="TIGR00486">
    <property type="entry name" value="YbgI_SA1388"/>
    <property type="match status" value="1"/>
</dbReference>
<sequence>MSFVGKIAGQIRKMSTGGYPSLPKVLEVLRTFAPETLAEPWDNVGLLVEPARPKPVSAVLLTNDLTEEVLQEAVKSRTDLVVSYHPPLFEPLKRITQASWKERIVATCLERGIAVYSPHTAWDSVRGGVNDYLGKFLSEKYDKGEPIVPNKDRPDCGAGRIYQALEDDGMSVSEIIAKLKLHISTPDQKIPVALVHPLTHKVKSVALCAGSGWSVLKGQKAELFITGEMSHHSILDANHSGSSVLLTNHSNSERMFLPTAKAYLESHLEEVSVKISSVDRDPLSLDTI</sequence>
<dbReference type="Gene3D" id="3.40.1390.30">
    <property type="entry name" value="NIF3 (NGG1p interacting factor 3)-like"/>
    <property type="match status" value="1"/>
</dbReference>
<keyword evidence="3" id="KW-0479">Metal-binding</keyword>
<feature type="binding site" evidence="3">
    <location>
        <position position="85"/>
    </location>
    <ligand>
        <name>a divalent metal cation</name>
        <dbReference type="ChEBI" id="CHEBI:60240"/>
        <label>1</label>
    </ligand>
</feature>
<dbReference type="InterPro" id="IPR036069">
    <property type="entry name" value="DUF34/NIF3_sf"/>
</dbReference>
<protein>
    <recommendedName>
        <fullName evidence="2">NIF3-like protein 1</fullName>
    </recommendedName>
</protein>
<dbReference type="GO" id="GO:0046872">
    <property type="term" value="F:metal ion binding"/>
    <property type="evidence" value="ECO:0007669"/>
    <property type="project" value="UniProtKB-KW"/>
</dbReference>
<accession>A0A1B0DRC5</accession>
<dbReference type="GO" id="GO:0005739">
    <property type="term" value="C:mitochondrion"/>
    <property type="evidence" value="ECO:0007669"/>
    <property type="project" value="TreeGrafter"/>
</dbReference>
<dbReference type="EMBL" id="AJVK01019877">
    <property type="status" value="NOT_ANNOTATED_CDS"/>
    <property type="molecule type" value="Genomic_DNA"/>
</dbReference>
<dbReference type="EnsemblMetazoa" id="PPAI011108-RA">
    <property type="protein sequence ID" value="PPAI011108-PA"/>
    <property type="gene ID" value="PPAI011108"/>
</dbReference>
<evidence type="ECO:0000313" key="5">
    <source>
        <dbReference type="Proteomes" id="UP000092462"/>
    </source>
</evidence>
<feature type="binding site" evidence="3">
    <location>
        <position position="253"/>
    </location>
    <ligand>
        <name>a divalent metal cation</name>
        <dbReference type="ChEBI" id="CHEBI:60240"/>
        <label>1</label>
    </ligand>
</feature>
<proteinExistence type="inferred from homology"/>
<name>A0A1B0DRC5_PHLPP</name>
<dbReference type="VEuPathDB" id="VectorBase:PPAPM1_003727"/>
<dbReference type="VEuPathDB" id="VectorBase:PPAI011108"/>
<comment type="similarity">
    <text evidence="1">Belongs to the GTP cyclohydrolase I type 2/NIF3 family.</text>
</comment>